<sequence length="223" mass="25181">MKTNEQLQKDVQDTIKWEPLLKAAEIGVIVKDGIVTLTGTVDNYAKKLQAEKAAKSVIGVKALVEELEVKFANSQKKDDGDIAEDVLFSLRTDLLVPDEKIQAKVENGWVTLDGEVHWDFQREAAKRSIEHITGVRGVFNHLKIRSELNDDIEQRAIEAALHRSWAVNDKDIRVHVQGRTVKLTGTVASLYQKEEAGRIAWKTPGIWHVDNELEVDYEYAVID</sequence>
<keyword evidence="1" id="KW-0732">Signal</keyword>
<dbReference type="Proteomes" id="UP000316008">
    <property type="component" value="Unassembled WGS sequence"/>
</dbReference>
<comment type="caution">
    <text evidence="3">The sequence shown here is derived from an EMBL/GenBank/DDBJ whole genome shotgun (WGS) entry which is preliminary data.</text>
</comment>
<dbReference type="Pfam" id="PF04972">
    <property type="entry name" value="BON"/>
    <property type="match status" value="3"/>
</dbReference>
<name>A0A556MYG4_9FLAO</name>
<proteinExistence type="predicted"/>
<dbReference type="EMBL" id="VLPL01000004">
    <property type="protein sequence ID" value="TSJ44961.1"/>
    <property type="molecule type" value="Genomic_DNA"/>
</dbReference>
<evidence type="ECO:0000259" key="2">
    <source>
        <dbReference type="PROSITE" id="PS50914"/>
    </source>
</evidence>
<evidence type="ECO:0000313" key="3">
    <source>
        <dbReference type="EMBL" id="TSJ44961.1"/>
    </source>
</evidence>
<keyword evidence="4" id="KW-1185">Reference proteome</keyword>
<gene>
    <name evidence="3" type="ORF">FO442_10215</name>
</gene>
<dbReference type="Gene3D" id="3.30.1340.30">
    <property type="match status" value="3"/>
</dbReference>
<dbReference type="PANTHER" id="PTHR34606">
    <property type="entry name" value="BON DOMAIN-CONTAINING PROTEIN"/>
    <property type="match status" value="1"/>
</dbReference>
<organism evidence="3 4">
    <name type="scientific">Fluviicola chungangensis</name>
    <dbReference type="NCBI Taxonomy" id="2597671"/>
    <lineage>
        <taxon>Bacteria</taxon>
        <taxon>Pseudomonadati</taxon>
        <taxon>Bacteroidota</taxon>
        <taxon>Flavobacteriia</taxon>
        <taxon>Flavobacteriales</taxon>
        <taxon>Crocinitomicaceae</taxon>
        <taxon>Fluviicola</taxon>
    </lineage>
</organism>
<evidence type="ECO:0000256" key="1">
    <source>
        <dbReference type="ARBA" id="ARBA00022729"/>
    </source>
</evidence>
<dbReference type="InterPro" id="IPR007055">
    <property type="entry name" value="BON_dom"/>
</dbReference>
<dbReference type="AlphaFoldDB" id="A0A556MYG4"/>
<feature type="domain" description="BON" evidence="2">
    <location>
        <begin position="78"/>
        <end position="146"/>
    </location>
</feature>
<feature type="domain" description="BON" evidence="2">
    <location>
        <begin position="3"/>
        <end position="71"/>
    </location>
</feature>
<dbReference type="OrthoDB" id="870892at2"/>
<dbReference type="PANTHER" id="PTHR34606:SF4">
    <property type="entry name" value="OUTER MEMBRANE LIPOPROTEIN DOLP"/>
    <property type="match status" value="1"/>
</dbReference>
<feature type="domain" description="BON" evidence="2">
    <location>
        <begin position="149"/>
        <end position="217"/>
    </location>
</feature>
<reference evidence="3 4" key="1">
    <citation type="submission" date="2019-07" db="EMBL/GenBank/DDBJ databases">
        <authorList>
            <person name="Huq M.A."/>
        </authorList>
    </citation>
    <scope>NUCLEOTIDE SEQUENCE [LARGE SCALE GENOMIC DNA]</scope>
    <source>
        <strain evidence="3 4">MAH-3</strain>
    </source>
</reference>
<dbReference type="RefSeq" id="WP_144333083.1">
    <property type="nucleotide sequence ID" value="NZ_VLPL01000004.1"/>
</dbReference>
<dbReference type="InterPro" id="IPR051686">
    <property type="entry name" value="Lipoprotein_DolP"/>
</dbReference>
<dbReference type="PROSITE" id="PS50914">
    <property type="entry name" value="BON"/>
    <property type="match status" value="3"/>
</dbReference>
<accession>A0A556MYG4</accession>
<protein>
    <submittedName>
        <fullName evidence="3">BON domain-containing protein</fullName>
    </submittedName>
</protein>
<evidence type="ECO:0000313" key="4">
    <source>
        <dbReference type="Proteomes" id="UP000316008"/>
    </source>
</evidence>
<dbReference type="InterPro" id="IPR014004">
    <property type="entry name" value="Transpt-assoc_nodulatn_dom_bac"/>
</dbReference>
<dbReference type="SMART" id="SM00749">
    <property type="entry name" value="BON"/>
    <property type="match status" value="3"/>
</dbReference>